<gene>
    <name evidence="1" type="ORF">MPLDJ20_10051</name>
</gene>
<dbReference type="InterPro" id="IPR027417">
    <property type="entry name" value="P-loop_NTPase"/>
</dbReference>
<dbReference type="Gene3D" id="3.40.50.300">
    <property type="entry name" value="P-loop containing nucleotide triphosphate hydrolases"/>
    <property type="match status" value="1"/>
</dbReference>
<evidence type="ECO:0000313" key="1">
    <source>
        <dbReference type="EMBL" id="CDX12732.1"/>
    </source>
</evidence>
<accession>A0A090DBI4</accession>
<sequence length="358" mass="38559">MPRVTLETLPDYARFLLAAAESAAGQFPVQRAVRLPGLDLTAHLDAGALADAMDQAFIGTNGDRLDSRQCHIFIGHPGIGDMPVPASWGDAHFTEHGFAQKLAEAGLRGHHFHDLDFWQIYDPGRRVGVQLMRSADAFPPWEQGAPLRAVLHWEYAARGMRLAHAGTLGIDGKGVLLAGAGGAGKSGTVVAGLLNGLDSVGDDYVLIDLENGVTARPLFSILKQDPKGFARLGLERRLGTDRPLNWQGKHTFHIDEIAPRPVPATLDIVMLMVPHIGDGEASSIVPMSRKDAMIALASSGIAQMPGERESGFRFFSDLTRLLPCYRLFLGTRPEEIAGTIADFLARAPDEAECDHAGP</sequence>
<keyword evidence="1" id="KW-0808">Transferase</keyword>
<reference evidence="1 2" key="1">
    <citation type="submission" date="2014-08" db="EMBL/GenBank/DDBJ databases">
        <authorList>
            <person name="Moulin Lionel"/>
        </authorList>
    </citation>
    <scope>NUCLEOTIDE SEQUENCE [LARGE SCALE GENOMIC DNA]</scope>
</reference>
<protein>
    <submittedName>
        <fullName evidence="1">HPr kinase</fullName>
    </submittedName>
</protein>
<dbReference type="AlphaFoldDB" id="A0A090DBI4"/>
<organism evidence="1 2">
    <name type="scientific">Mesorhizobium plurifarium</name>
    <dbReference type="NCBI Taxonomy" id="69974"/>
    <lineage>
        <taxon>Bacteria</taxon>
        <taxon>Pseudomonadati</taxon>
        <taxon>Pseudomonadota</taxon>
        <taxon>Alphaproteobacteria</taxon>
        <taxon>Hyphomicrobiales</taxon>
        <taxon>Phyllobacteriaceae</taxon>
        <taxon>Mesorhizobium</taxon>
    </lineage>
</organism>
<dbReference type="EMBL" id="CCNB01000001">
    <property type="protein sequence ID" value="CDX12732.1"/>
    <property type="molecule type" value="Genomic_DNA"/>
</dbReference>
<proteinExistence type="predicted"/>
<name>A0A090DBI4_MESPL</name>
<dbReference type="GeneID" id="31887488"/>
<keyword evidence="1" id="KW-0418">Kinase</keyword>
<evidence type="ECO:0000313" key="2">
    <source>
        <dbReference type="Proteomes" id="UP000046373"/>
    </source>
</evidence>
<dbReference type="GO" id="GO:0016301">
    <property type="term" value="F:kinase activity"/>
    <property type="evidence" value="ECO:0007669"/>
    <property type="project" value="UniProtKB-KW"/>
</dbReference>
<dbReference type="Proteomes" id="UP000046373">
    <property type="component" value="Unassembled WGS sequence"/>
</dbReference>
<dbReference type="SUPFAM" id="SSF53795">
    <property type="entry name" value="PEP carboxykinase-like"/>
    <property type="match status" value="1"/>
</dbReference>